<dbReference type="OrthoDB" id="7994227at2"/>
<evidence type="ECO:0000313" key="3">
    <source>
        <dbReference type="Proteomes" id="UP000236286"/>
    </source>
</evidence>
<protein>
    <submittedName>
        <fullName evidence="2">Uncharacterized protein</fullName>
    </submittedName>
</protein>
<sequence length="144" mass="16097">MAEPQIVNTLRSKRDELERIIASYEKAIDAARCDLSHVNATLQLFERGADPKAYPSRMSIIRLFKRGEVFALCKEALAGTPEGLDTRELALAVLQAKGMDAGDAVLRKAVAYSIINVMRQQFRRGHVRGAEKKRGVRVWLANCQ</sequence>
<keyword evidence="1" id="KW-0175">Coiled coil</keyword>
<proteinExistence type="predicted"/>
<feature type="coiled-coil region" evidence="1">
    <location>
        <begin position="7"/>
        <end position="34"/>
    </location>
</feature>
<evidence type="ECO:0000313" key="2">
    <source>
        <dbReference type="EMBL" id="PNG26435.1"/>
    </source>
</evidence>
<accession>A0A2J7TI35</accession>
<gene>
    <name evidence="2" type="ORF">CR492_08510</name>
</gene>
<dbReference type="AlphaFoldDB" id="A0A2J7TI35"/>
<organism evidence="2 3">
    <name type="scientific">Methylocella silvestris</name>
    <dbReference type="NCBI Taxonomy" id="199596"/>
    <lineage>
        <taxon>Bacteria</taxon>
        <taxon>Pseudomonadati</taxon>
        <taxon>Pseudomonadota</taxon>
        <taxon>Alphaproteobacteria</taxon>
        <taxon>Hyphomicrobiales</taxon>
        <taxon>Beijerinckiaceae</taxon>
        <taxon>Methylocella</taxon>
    </lineage>
</organism>
<dbReference type="EMBL" id="PDZR01000007">
    <property type="protein sequence ID" value="PNG26435.1"/>
    <property type="molecule type" value="Genomic_DNA"/>
</dbReference>
<reference evidence="2 3" key="1">
    <citation type="submission" date="2017-10" db="EMBL/GenBank/DDBJ databases">
        <title>Genome announcement of Methylocella silvestris TVC from permafrost.</title>
        <authorList>
            <person name="Wang J."/>
            <person name="Geng K."/>
            <person name="Ul-Haque F."/>
            <person name="Crombie A.T."/>
            <person name="Street L.E."/>
            <person name="Wookey P.A."/>
            <person name="Murrell J.C."/>
            <person name="Pratscher J."/>
        </authorList>
    </citation>
    <scope>NUCLEOTIDE SEQUENCE [LARGE SCALE GENOMIC DNA]</scope>
    <source>
        <strain evidence="2 3">TVC</strain>
    </source>
</reference>
<evidence type="ECO:0000256" key="1">
    <source>
        <dbReference type="SAM" id="Coils"/>
    </source>
</evidence>
<dbReference type="Proteomes" id="UP000236286">
    <property type="component" value="Unassembled WGS sequence"/>
</dbReference>
<name>A0A2J7TI35_METSI</name>
<dbReference type="RefSeq" id="WP_102843318.1">
    <property type="nucleotide sequence ID" value="NZ_PDZR01000007.1"/>
</dbReference>
<comment type="caution">
    <text evidence="2">The sequence shown here is derived from an EMBL/GenBank/DDBJ whole genome shotgun (WGS) entry which is preliminary data.</text>
</comment>